<proteinExistence type="predicted"/>
<dbReference type="InterPro" id="IPR037522">
    <property type="entry name" value="HD_GYP_dom"/>
</dbReference>
<sequence>MSSQKHKDTTLSLILNKISALNQLQDVNTILDATLSEARSLTQADAGSIFLVKGDNLEFRHVQNDTLFGEKGAGAARYTNVSIPISEDSIVGFSALTKEIVVIDDAYNISSDVPYKFNDSFDRSSCYHTTSTLAIPLVSLDNQGLVGVIQLINAQDEQGRVINFSEQSRMWVRIFSNNASAIIERSMLNHELILRMVKMAELHDPGETGAHVQRVSAYSVEIYKRWAEKRKVPQAEIVKYCDLLSRAALLHDAGKVGIPDAILKKPGRLTSKEFDLVQQHTISGAALFVNISSELDQMTHDIVLHHHEKWNGEGYPGRLVQDGSKCDSEWIRKPLAGEDIPFAARIVSLADVFDALASKRCYKPSWDNEKVYNEIRKESGESFDPELVDAFFEITDILNAIQEKFT</sequence>
<dbReference type="InterPro" id="IPR006674">
    <property type="entry name" value="HD_domain"/>
</dbReference>
<dbReference type="SUPFAM" id="SSF55781">
    <property type="entry name" value="GAF domain-like"/>
    <property type="match status" value="1"/>
</dbReference>
<dbReference type="PROSITE" id="PS51832">
    <property type="entry name" value="HD_GYP"/>
    <property type="match status" value="1"/>
</dbReference>
<organism evidence="2 3">
    <name type="scientific">Candidatus Electrothrix aarhusensis</name>
    <dbReference type="NCBI Taxonomy" id="1859131"/>
    <lineage>
        <taxon>Bacteria</taxon>
        <taxon>Pseudomonadati</taxon>
        <taxon>Thermodesulfobacteriota</taxon>
        <taxon>Desulfobulbia</taxon>
        <taxon>Desulfobulbales</taxon>
        <taxon>Desulfobulbaceae</taxon>
        <taxon>Candidatus Electrothrix</taxon>
    </lineage>
</organism>
<name>A0A444IQZ8_9BACT</name>
<dbReference type="SMART" id="SM00065">
    <property type="entry name" value="GAF"/>
    <property type="match status" value="1"/>
</dbReference>
<evidence type="ECO:0000259" key="1">
    <source>
        <dbReference type="PROSITE" id="PS51832"/>
    </source>
</evidence>
<dbReference type="PANTHER" id="PTHR45228">
    <property type="entry name" value="CYCLIC DI-GMP PHOSPHODIESTERASE TM_0186-RELATED"/>
    <property type="match status" value="1"/>
</dbReference>
<dbReference type="SMART" id="SM00471">
    <property type="entry name" value="HDc"/>
    <property type="match status" value="1"/>
</dbReference>
<accession>A0A444IQZ8</accession>
<evidence type="ECO:0000313" key="2">
    <source>
        <dbReference type="EMBL" id="RWX43254.1"/>
    </source>
</evidence>
<dbReference type="InterPro" id="IPR003018">
    <property type="entry name" value="GAF"/>
</dbReference>
<evidence type="ECO:0000313" key="3">
    <source>
        <dbReference type="Proteomes" id="UP000287853"/>
    </source>
</evidence>
<protein>
    <submittedName>
        <fullName evidence="2">GAF domain-containing protein</fullName>
    </submittedName>
</protein>
<comment type="caution">
    <text evidence="2">The sequence shown here is derived from an EMBL/GenBank/DDBJ whole genome shotgun (WGS) entry which is preliminary data.</text>
</comment>
<feature type="domain" description="HD-GYP" evidence="1">
    <location>
        <begin position="186"/>
        <end position="406"/>
    </location>
</feature>
<dbReference type="Gene3D" id="1.10.3210.10">
    <property type="entry name" value="Hypothetical protein af1432"/>
    <property type="match status" value="1"/>
</dbReference>
<dbReference type="InterPro" id="IPR003607">
    <property type="entry name" value="HD/PDEase_dom"/>
</dbReference>
<dbReference type="Pfam" id="PF01966">
    <property type="entry name" value="HD"/>
    <property type="match status" value="1"/>
</dbReference>
<dbReference type="CDD" id="cd00077">
    <property type="entry name" value="HDc"/>
    <property type="match status" value="1"/>
</dbReference>
<dbReference type="Pfam" id="PF01590">
    <property type="entry name" value="GAF"/>
    <property type="match status" value="1"/>
</dbReference>
<dbReference type="AlphaFoldDB" id="A0A444IQZ8"/>
<dbReference type="Gene3D" id="3.30.450.40">
    <property type="match status" value="1"/>
</dbReference>
<dbReference type="EMBL" id="MTKO01000126">
    <property type="protein sequence ID" value="RWX43254.1"/>
    <property type="molecule type" value="Genomic_DNA"/>
</dbReference>
<reference evidence="2 3" key="1">
    <citation type="submission" date="2017-01" db="EMBL/GenBank/DDBJ databases">
        <title>The cable genome- insights into the physiology and evolution of filamentous bacteria capable of sulfide oxidation via long distance electron transfer.</title>
        <authorList>
            <person name="Schreiber L."/>
            <person name="Bjerg J.T."/>
            <person name="Boggild A."/>
            <person name="Van De Vossenberg J."/>
            <person name="Meysman F."/>
            <person name="Nielsen L.P."/>
            <person name="Schramm A."/>
            <person name="Kjeldsen K.U."/>
        </authorList>
    </citation>
    <scope>NUCLEOTIDE SEQUENCE [LARGE SCALE GENOMIC DNA]</scope>
    <source>
        <strain evidence="2">MCF</strain>
    </source>
</reference>
<dbReference type="InterPro" id="IPR052020">
    <property type="entry name" value="Cyclic_di-GMP/3'3'-cGAMP_PDE"/>
</dbReference>
<gene>
    <name evidence="2" type="ORF">H206_03009</name>
</gene>
<dbReference type="SUPFAM" id="SSF109604">
    <property type="entry name" value="HD-domain/PDEase-like"/>
    <property type="match status" value="1"/>
</dbReference>
<dbReference type="InterPro" id="IPR029016">
    <property type="entry name" value="GAF-like_dom_sf"/>
</dbReference>
<keyword evidence="3" id="KW-1185">Reference proteome</keyword>
<dbReference type="Proteomes" id="UP000287853">
    <property type="component" value="Unassembled WGS sequence"/>
</dbReference>